<accession>A0A6P2GJE1</accession>
<name>A0A6P2GJE1_9BURK</name>
<organism evidence="2 3">
    <name type="scientific">Burkholderia anthina</name>
    <dbReference type="NCBI Taxonomy" id="179879"/>
    <lineage>
        <taxon>Bacteria</taxon>
        <taxon>Pseudomonadati</taxon>
        <taxon>Pseudomonadota</taxon>
        <taxon>Betaproteobacteria</taxon>
        <taxon>Burkholderiales</taxon>
        <taxon>Burkholderiaceae</taxon>
        <taxon>Burkholderia</taxon>
        <taxon>Burkholderia cepacia complex</taxon>
    </lineage>
</organism>
<evidence type="ECO:0000313" key="4">
    <source>
        <dbReference type="Proteomes" id="UP000755577"/>
    </source>
</evidence>
<evidence type="ECO:0000313" key="1">
    <source>
        <dbReference type="EMBL" id="MBM2768948.1"/>
    </source>
</evidence>
<dbReference type="RefSeq" id="WP_096500393.1">
    <property type="nucleotide sequence ID" value="NZ_CABVLY010000028.1"/>
</dbReference>
<dbReference type="InterPro" id="IPR018988">
    <property type="entry name" value="DUF2000"/>
</dbReference>
<dbReference type="EMBL" id="JAFCIQ010000016">
    <property type="protein sequence ID" value="MBM2768948.1"/>
    <property type="molecule type" value="Genomic_DNA"/>
</dbReference>
<dbReference type="AlphaFoldDB" id="A0A6P2GJE1"/>
<proteinExistence type="predicted"/>
<reference evidence="1 4" key="2">
    <citation type="submission" date="2021-02" db="EMBL/GenBank/DDBJ databases">
        <title>Draft genome of the type strains Burkholderia anthina DSM16086.</title>
        <authorList>
            <person name="Hertel R."/>
            <person name="Meissner J."/>
            <person name="Poehlein A."/>
            <person name="Daniel R."/>
            <person name="Commichau F.M."/>
        </authorList>
    </citation>
    <scope>NUCLEOTIDE SEQUENCE [LARGE SCALE GENOMIC DNA]</scope>
    <source>
        <strain evidence="1 4">DSM 16086</strain>
    </source>
</reference>
<reference evidence="2 3" key="1">
    <citation type="submission" date="2019-09" db="EMBL/GenBank/DDBJ databases">
        <authorList>
            <person name="Depoorter E."/>
        </authorList>
    </citation>
    <scope>NUCLEOTIDE SEQUENCE [LARGE SCALE GENOMIC DNA]</scope>
    <source>
        <strain evidence="2">LMG 20980</strain>
    </source>
</reference>
<dbReference type="Proteomes" id="UP000494201">
    <property type="component" value="Unassembled WGS sequence"/>
</dbReference>
<dbReference type="Proteomes" id="UP000755577">
    <property type="component" value="Unassembled WGS sequence"/>
</dbReference>
<sequence>MAYADNASKFVAVINRKHPAPVVLNALAHTAFGLSGIAGVGNLLEYQNVACDFAAKIDESPFIILEAKNSNQLRVLLSSVKEAPSASIAYNVFTTSMIGASAAAQMEATRTALDDALDFVVVVIFGAREGVEALTKRFSLFKQ</sequence>
<dbReference type="Gene3D" id="3.40.1490.10">
    <property type="entry name" value="Bit1"/>
    <property type="match status" value="1"/>
</dbReference>
<keyword evidence="4" id="KW-1185">Reference proteome</keyword>
<protein>
    <submittedName>
        <fullName evidence="1">DUF2000 family protein</fullName>
    </submittedName>
</protein>
<dbReference type="GeneID" id="56503733"/>
<evidence type="ECO:0000313" key="3">
    <source>
        <dbReference type="Proteomes" id="UP000494201"/>
    </source>
</evidence>
<dbReference type="Pfam" id="PF09391">
    <property type="entry name" value="DUF2000"/>
    <property type="match status" value="1"/>
</dbReference>
<dbReference type="InterPro" id="IPR023476">
    <property type="entry name" value="Pep_tRNA_hydro_II_dom_sf"/>
</dbReference>
<evidence type="ECO:0000313" key="2">
    <source>
        <dbReference type="EMBL" id="VVU52923.1"/>
    </source>
</evidence>
<gene>
    <name evidence="2" type="ORF">BAN20980_05662</name>
    <name evidence="1" type="ORF">JQK92_21270</name>
</gene>
<dbReference type="EMBL" id="CABVLY010000028">
    <property type="protein sequence ID" value="VVU52923.1"/>
    <property type="molecule type" value="Genomic_DNA"/>
</dbReference>
<dbReference type="SUPFAM" id="SSF102462">
    <property type="entry name" value="Peptidyl-tRNA hydrolase II"/>
    <property type="match status" value="1"/>
</dbReference>